<dbReference type="Gene3D" id="1.10.287.310">
    <property type="match status" value="1"/>
</dbReference>
<sequence length="78" mass="9149">MSFPKIEEARQLNDEELSQQILEIKKQLANLRLLKATGRLEKPHEFKHTRHRLAQLKTVERERQISNQSSVTSDQLSV</sequence>
<dbReference type="NCBIfam" id="TIGR00012">
    <property type="entry name" value="L29"/>
    <property type="match status" value="1"/>
</dbReference>
<evidence type="ECO:0000256" key="5">
    <source>
        <dbReference type="HAMAP-Rule" id="MF_00374"/>
    </source>
</evidence>
<evidence type="ECO:0000256" key="4">
    <source>
        <dbReference type="ARBA" id="ARBA00035204"/>
    </source>
</evidence>
<protein>
    <recommendedName>
        <fullName evidence="4 5">Large ribosomal subunit protein uL29</fullName>
    </recommendedName>
</protein>
<proteinExistence type="inferred from homology"/>
<feature type="region of interest" description="Disordered" evidence="6">
    <location>
        <begin position="57"/>
        <end position="78"/>
    </location>
</feature>
<dbReference type="AlphaFoldDB" id="A0A073CBZ0"/>
<accession>A0A073CBZ0</accession>
<dbReference type="HAMAP" id="MF_00374">
    <property type="entry name" value="Ribosomal_uL29"/>
    <property type="match status" value="1"/>
</dbReference>
<reference evidence="7 8" key="1">
    <citation type="journal article" date="2014" name="Appl. Environ. Microbiol.">
        <title>Elucidation of insertion elements encoded on plasmids and in vitro construction of shuttle vectors from the toxic cyanobacterium Planktothrix.</title>
        <authorList>
            <person name="Christiansen G."/>
            <person name="Goesmann A."/>
            <person name="Kurmayer R."/>
        </authorList>
    </citation>
    <scope>NUCLEOTIDE SEQUENCE [LARGE SCALE GENOMIC DNA]</scope>
    <source>
        <strain evidence="7 8">NIVA-CYA 126/8</strain>
    </source>
</reference>
<dbReference type="PROSITE" id="PS00579">
    <property type="entry name" value="RIBOSOMAL_L29"/>
    <property type="match status" value="1"/>
</dbReference>
<feature type="compositionally biased region" description="Polar residues" evidence="6">
    <location>
        <begin position="65"/>
        <end position="78"/>
    </location>
</feature>
<dbReference type="PANTHER" id="PTHR10916">
    <property type="entry name" value="60S RIBOSOMAL PROTEIN L35/50S RIBOSOMAL PROTEIN L29"/>
    <property type="match status" value="1"/>
</dbReference>
<dbReference type="InterPro" id="IPR050063">
    <property type="entry name" value="Ribosomal_protein_uL29"/>
</dbReference>
<evidence type="ECO:0000256" key="3">
    <source>
        <dbReference type="ARBA" id="ARBA00023274"/>
    </source>
</evidence>
<evidence type="ECO:0000256" key="1">
    <source>
        <dbReference type="ARBA" id="ARBA00009254"/>
    </source>
</evidence>
<comment type="similarity">
    <text evidence="1 5">Belongs to the universal ribosomal protein uL29 family.</text>
</comment>
<dbReference type="Proteomes" id="UP000027395">
    <property type="component" value="Chromosome"/>
</dbReference>
<dbReference type="RefSeq" id="WP_026793859.1">
    <property type="nucleotide sequence ID" value="NZ_CM002803.1"/>
</dbReference>
<evidence type="ECO:0000313" key="7">
    <source>
        <dbReference type="EMBL" id="KEI65636.1"/>
    </source>
</evidence>
<dbReference type="InterPro" id="IPR001854">
    <property type="entry name" value="Ribosomal_uL29"/>
</dbReference>
<dbReference type="EMBL" id="CM002803">
    <property type="protein sequence ID" value="KEI65636.1"/>
    <property type="molecule type" value="Genomic_DNA"/>
</dbReference>
<dbReference type="InterPro" id="IPR018254">
    <property type="entry name" value="Ribosomal_uL29_CS"/>
</dbReference>
<name>A0A073CBZ0_PLAA1</name>
<dbReference type="Pfam" id="PF00831">
    <property type="entry name" value="Ribosomal_L29"/>
    <property type="match status" value="1"/>
</dbReference>
<keyword evidence="3 5" id="KW-0687">Ribonucleoprotein</keyword>
<evidence type="ECO:0000256" key="2">
    <source>
        <dbReference type="ARBA" id="ARBA00022980"/>
    </source>
</evidence>
<dbReference type="PATRIC" id="fig|388467.6.peg.377"/>
<evidence type="ECO:0000313" key="8">
    <source>
        <dbReference type="Proteomes" id="UP000027395"/>
    </source>
</evidence>
<gene>
    <name evidence="5 7" type="primary">rpmC</name>
    <name evidence="5" type="synonym">rpl29</name>
    <name evidence="7" type="ORF">A19Y_0427</name>
</gene>
<dbReference type="PANTHER" id="PTHR10916:SF0">
    <property type="entry name" value="LARGE RIBOSOMAL SUBUNIT PROTEIN UL29C"/>
    <property type="match status" value="1"/>
</dbReference>
<dbReference type="HOGENOM" id="CLU_158491_0_0_3"/>
<dbReference type="CDD" id="cd00427">
    <property type="entry name" value="Ribosomal_L29_HIP"/>
    <property type="match status" value="1"/>
</dbReference>
<keyword evidence="8" id="KW-1185">Reference proteome</keyword>
<keyword evidence="2 5" id="KW-0689">Ribosomal protein</keyword>
<dbReference type="SUPFAM" id="SSF46561">
    <property type="entry name" value="Ribosomal protein L29 (L29p)"/>
    <property type="match status" value="1"/>
</dbReference>
<dbReference type="GeneID" id="77286701"/>
<evidence type="ECO:0000256" key="6">
    <source>
        <dbReference type="SAM" id="MobiDB-lite"/>
    </source>
</evidence>
<dbReference type="GO" id="GO:0006412">
    <property type="term" value="P:translation"/>
    <property type="evidence" value="ECO:0007669"/>
    <property type="project" value="UniProtKB-UniRule"/>
</dbReference>
<dbReference type="GO" id="GO:0022625">
    <property type="term" value="C:cytosolic large ribosomal subunit"/>
    <property type="evidence" value="ECO:0007669"/>
    <property type="project" value="TreeGrafter"/>
</dbReference>
<organism evidence="7 8">
    <name type="scientific">Planktothrix agardhii (strain NIVA-CYA 126/8)</name>
    <dbReference type="NCBI Taxonomy" id="388467"/>
    <lineage>
        <taxon>Bacteria</taxon>
        <taxon>Bacillati</taxon>
        <taxon>Cyanobacteriota</taxon>
        <taxon>Cyanophyceae</taxon>
        <taxon>Oscillatoriophycideae</taxon>
        <taxon>Oscillatoriales</taxon>
        <taxon>Microcoleaceae</taxon>
        <taxon>Planktothrix</taxon>
    </lineage>
</organism>
<dbReference type="InterPro" id="IPR036049">
    <property type="entry name" value="Ribosomal_uL29_sf"/>
</dbReference>
<dbReference type="eggNOG" id="COG0255">
    <property type="taxonomic scope" value="Bacteria"/>
</dbReference>
<dbReference type="STRING" id="388467.A19Y_0427"/>
<dbReference type="GO" id="GO:0003735">
    <property type="term" value="F:structural constituent of ribosome"/>
    <property type="evidence" value="ECO:0007669"/>
    <property type="project" value="InterPro"/>
</dbReference>